<dbReference type="AlphaFoldDB" id="A0A915PIH2"/>
<evidence type="ECO:0000313" key="2">
    <source>
        <dbReference type="Proteomes" id="UP000887581"/>
    </source>
</evidence>
<keyword evidence="1" id="KW-0732">Signal</keyword>
<reference evidence="3" key="1">
    <citation type="submission" date="2022-11" db="UniProtKB">
        <authorList>
            <consortium name="WormBaseParasite"/>
        </authorList>
    </citation>
    <scope>IDENTIFICATION</scope>
</reference>
<protein>
    <submittedName>
        <fullName evidence="3">Uncharacterized protein</fullName>
    </submittedName>
</protein>
<feature type="signal peptide" evidence="1">
    <location>
        <begin position="1"/>
        <end position="20"/>
    </location>
</feature>
<dbReference type="WBParaSite" id="sdigi.contig1223.g10281.t1">
    <property type="protein sequence ID" value="sdigi.contig1223.g10281.t1"/>
    <property type="gene ID" value="sdigi.contig1223.g10281"/>
</dbReference>
<organism evidence="2 3">
    <name type="scientific">Setaria digitata</name>
    <dbReference type="NCBI Taxonomy" id="48799"/>
    <lineage>
        <taxon>Eukaryota</taxon>
        <taxon>Metazoa</taxon>
        <taxon>Ecdysozoa</taxon>
        <taxon>Nematoda</taxon>
        <taxon>Chromadorea</taxon>
        <taxon>Rhabditida</taxon>
        <taxon>Spirurina</taxon>
        <taxon>Spiruromorpha</taxon>
        <taxon>Filarioidea</taxon>
        <taxon>Setariidae</taxon>
        <taxon>Setaria</taxon>
    </lineage>
</organism>
<name>A0A915PIH2_9BILA</name>
<proteinExistence type="predicted"/>
<accession>A0A915PIH2</accession>
<evidence type="ECO:0000256" key="1">
    <source>
        <dbReference type="SAM" id="SignalP"/>
    </source>
</evidence>
<sequence>MDQIWLVLLLQLPFLKPISFRRKCPTCIRYRTLEQKSFEQCPCVKPTGSNECLSYDNRLQAANIDEALHTFPDLSSMMENAQPLIAKEEKKLLRTGLELPTSRKLVKKSIHLNI</sequence>
<keyword evidence="2" id="KW-1185">Reference proteome</keyword>
<evidence type="ECO:0000313" key="3">
    <source>
        <dbReference type="WBParaSite" id="sdigi.contig1223.g10281.t1"/>
    </source>
</evidence>
<feature type="chain" id="PRO_5037196147" evidence="1">
    <location>
        <begin position="21"/>
        <end position="114"/>
    </location>
</feature>
<dbReference type="Proteomes" id="UP000887581">
    <property type="component" value="Unplaced"/>
</dbReference>